<evidence type="ECO:0000256" key="6">
    <source>
        <dbReference type="ARBA" id="ARBA00022692"/>
    </source>
</evidence>
<dbReference type="PIRSF" id="PIRSF005355">
    <property type="entry name" value="UBIAD1"/>
    <property type="match status" value="1"/>
</dbReference>
<dbReference type="GO" id="GO:0042371">
    <property type="term" value="P:vitamin K biosynthetic process"/>
    <property type="evidence" value="ECO:0007669"/>
    <property type="project" value="TreeGrafter"/>
</dbReference>
<feature type="transmembrane region" description="Helical" evidence="9">
    <location>
        <begin position="211"/>
        <end position="238"/>
    </location>
</feature>
<evidence type="ECO:0000256" key="4">
    <source>
        <dbReference type="ARBA" id="ARBA00022475"/>
    </source>
</evidence>
<dbReference type="NCBIfam" id="TIGR00751">
    <property type="entry name" value="menA"/>
    <property type="match status" value="1"/>
</dbReference>
<evidence type="ECO:0000256" key="2">
    <source>
        <dbReference type="ARBA" id="ARBA00004863"/>
    </source>
</evidence>
<comment type="caution">
    <text evidence="10">The sequence shown here is derived from an EMBL/GenBank/DDBJ whole genome shotgun (WGS) entry which is preliminary data.</text>
</comment>
<keyword evidence="4" id="KW-1003">Cell membrane</keyword>
<feature type="transmembrane region" description="Helical" evidence="9">
    <location>
        <begin position="108"/>
        <end position="125"/>
    </location>
</feature>
<dbReference type="GO" id="GO:0046428">
    <property type="term" value="F:1,4-dihydroxy-2-naphthoate polyprenyltransferase activity"/>
    <property type="evidence" value="ECO:0007669"/>
    <property type="project" value="InterPro"/>
</dbReference>
<dbReference type="NCBIfam" id="NF004751">
    <property type="entry name" value="PRK06080.1-3"/>
    <property type="match status" value="1"/>
</dbReference>
<dbReference type="GO" id="GO:0016020">
    <property type="term" value="C:membrane"/>
    <property type="evidence" value="ECO:0007669"/>
    <property type="project" value="UniProtKB-SubCell"/>
</dbReference>
<feature type="transmembrane region" description="Helical" evidence="9">
    <location>
        <begin position="161"/>
        <end position="182"/>
    </location>
</feature>
<proteinExistence type="inferred from homology"/>
<accession>A0A094R116</accession>
<evidence type="ECO:0000256" key="8">
    <source>
        <dbReference type="ARBA" id="ARBA00023136"/>
    </source>
</evidence>
<evidence type="ECO:0008006" key="11">
    <source>
        <dbReference type="Google" id="ProtNLM"/>
    </source>
</evidence>
<gene>
    <name evidence="10" type="ORF">GM50_1395</name>
</gene>
<keyword evidence="5" id="KW-0808">Transferase</keyword>
<feature type="transmembrane region" description="Helical" evidence="9">
    <location>
        <begin position="131"/>
        <end position="149"/>
    </location>
</feature>
<dbReference type="PANTHER" id="PTHR13929">
    <property type="entry name" value="1,4-DIHYDROXY-2-NAPHTHOATE OCTAPRENYLTRANSFERASE"/>
    <property type="match status" value="1"/>
</dbReference>
<comment type="subcellular location">
    <subcellularLocation>
        <location evidence="1">Membrane</location>
        <topology evidence="1">Multi-pass membrane protein</topology>
    </subcellularLocation>
</comment>
<evidence type="ECO:0000256" key="5">
    <source>
        <dbReference type="ARBA" id="ARBA00022679"/>
    </source>
</evidence>
<keyword evidence="8 9" id="KW-0472">Membrane</keyword>
<organism evidence="10">
    <name type="scientific">freshwater metagenome</name>
    <dbReference type="NCBI Taxonomy" id="449393"/>
    <lineage>
        <taxon>unclassified sequences</taxon>
        <taxon>metagenomes</taxon>
        <taxon>ecological metagenomes</taxon>
    </lineage>
</organism>
<reference evidence="10" key="1">
    <citation type="submission" date="2014-05" db="EMBL/GenBank/DDBJ databases">
        <title>Key roles for freshwater Actinobacteria revealed by deep metagenomic sequencing.</title>
        <authorList>
            <person name="Ghai R."/>
            <person name="Mizuno C.M."/>
            <person name="Picazo A."/>
            <person name="Camacho A."/>
            <person name="Rodriguez-Valera F."/>
        </authorList>
    </citation>
    <scope>NUCLEOTIDE SEQUENCE</scope>
</reference>
<dbReference type="InterPro" id="IPR044878">
    <property type="entry name" value="UbiA_sf"/>
</dbReference>
<dbReference type="InterPro" id="IPR000537">
    <property type="entry name" value="UbiA_prenyltransferase"/>
</dbReference>
<evidence type="ECO:0000256" key="7">
    <source>
        <dbReference type="ARBA" id="ARBA00022989"/>
    </source>
</evidence>
<dbReference type="UniPathway" id="UPA00079"/>
<dbReference type="EMBL" id="JNSK01000002">
    <property type="protein sequence ID" value="KGA20651.1"/>
    <property type="molecule type" value="Genomic_DNA"/>
</dbReference>
<dbReference type="Pfam" id="PF01040">
    <property type="entry name" value="UbiA"/>
    <property type="match status" value="1"/>
</dbReference>
<evidence type="ECO:0000313" key="10">
    <source>
        <dbReference type="EMBL" id="KGA20651.1"/>
    </source>
</evidence>
<keyword evidence="3" id="KW-0474">Menaquinone biosynthesis</keyword>
<dbReference type="InterPro" id="IPR004657">
    <property type="entry name" value="MenA"/>
</dbReference>
<keyword evidence="7 9" id="KW-1133">Transmembrane helix</keyword>
<evidence type="ECO:0000256" key="9">
    <source>
        <dbReference type="SAM" id="Phobius"/>
    </source>
</evidence>
<feature type="transmembrane region" description="Helical" evidence="9">
    <location>
        <begin position="86"/>
        <end position="103"/>
    </location>
</feature>
<dbReference type="CDD" id="cd13962">
    <property type="entry name" value="PT_UbiA_UBIAD1"/>
    <property type="match status" value="1"/>
</dbReference>
<evidence type="ECO:0000256" key="3">
    <source>
        <dbReference type="ARBA" id="ARBA00022428"/>
    </source>
</evidence>
<protein>
    <recommendedName>
        <fullName evidence="11">1,4-dihydroxy-2-naphthoate octaprenyltransferase</fullName>
    </recommendedName>
</protein>
<keyword evidence="6 9" id="KW-0812">Transmembrane</keyword>
<dbReference type="AlphaFoldDB" id="A0A094R116"/>
<dbReference type="PANTHER" id="PTHR13929:SF0">
    <property type="entry name" value="UBIA PRENYLTRANSFERASE DOMAIN-CONTAINING PROTEIN 1"/>
    <property type="match status" value="1"/>
</dbReference>
<dbReference type="InterPro" id="IPR026046">
    <property type="entry name" value="UBIAD1"/>
</dbReference>
<name>A0A094R116_9ZZZZ</name>
<dbReference type="HAMAP" id="MF_01937">
    <property type="entry name" value="MenA_1"/>
    <property type="match status" value="1"/>
</dbReference>
<evidence type="ECO:0000256" key="1">
    <source>
        <dbReference type="ARBA" id="ARBA00004141"/>
    </source>
</evidence>
<dbReference type="GO" id="GO:0009234">
    <property type="term" value="P:menaquinone biosynthetic process"/>
    <property type="evidence" value="ECO:0007669"/>
    <property type="project" value="UniProtKB-UniPathway"/>
</dbReference>
<dbReference type="Gene3D" id="1.10.357.140">
    <property type="entry name" value="UbiA prenyltransferase"/>
    <property type="match status" value="1"/>
</dbReference>
<comment type="pathway">
    <text evidence="2">Quinol/quinone metabolism; menaquinone biosynthesis.</text>
</comment>
<sequence>MNKWVAGARPKTLPAAIAPVAVGTALAGSDFDPILALLALLVSLSLQVGVNYANDYSDGVKGTDDNRIGPMRLVASGAAPAHQVKIAAYLALGFGAIFGLILALQTSLWLVAIGALAIAAAWGYTGGKNPYGYFGFGELSVFVFFGLVATMGTYYAQTGELTLNSLLVAIPMGSLSCALLAINNLRDRAADELVGKRTFAVRLGDASARRAFIALLLIAHISVLFLMKPWALLTLLLLPMTFSLIKAIQAGAQGAQLIPLLGKTGKLQLRFAILLSLGLLLG</sequence>